<evidence type="ECO:0000313" key="2">
    <source>
        <dbReference type="Proteomes" id="UP001314170"/>
    </source>
</evidence>
<protein>
    <submittedName>
        <fullName evidence="1">Uncharacterized protein</fullName>
    </submittedName>
</protein>
<accession>A0AAV1SQ00</accession>
<name>A0AAV1SQ00_9ROSI</name>
<keyword evidence="2" id="KW-1185">Reference proteome</keyword>
<comment type="caution">
    <text evidence="1">The sequence shown here is derived from an EMBL/GenBank/DDBJ whole genome shotgun (WGS) entry which is preliminary data.</text>
</comment>
<dbReference type="AlphaFoldDB" id="A0AAV1SQ00"/>
<reference evidence="1 2" key="1">
    <citation type="submission" date="2024-01" db="EMBL/GenBank/DDBJ databases">
        <authorList>
            <person name="Waweru B."/>
        </authorList>
    </citation>
    <scope>NUCLEOTIDE SEQUENCE [LARGE SCALE GENOMIC DNA]</scope>
</reference>
<sequence>MARCWSIEGLELWVRHGLDGLLFVGEGLLVVLKGCIGYKGIERRTTSAIRVAREKRYCCGELAHEVKGVLLACWCLREGPAMVTLSCYGRQCKACKAIMLGALGLHVREPMVLAIRPSKATIKNNVGALARKVYMRGYWPNEIITRGS</sequence>
<dbReference type="EMBL" id="CAWUPB010001197">
    <property type="protein sequence ID" value="CAK7355751.1"/>
    <property type="molecule type" value="Genomic_DNA"/>
</dbReference>
<evidence type="ECO:0000313" key="1">
    <source>
        <dbReference type="EMBL" id="CAK7355751.1"/>
    </source>
</evidence>
<organism evidence="1 2">
    <name type="scientific">Dovyalis caffra</name>
    <dbReference type="NCBI Taxonomy" id="77055"/>
    <lineage>
        <taxon>Eukaryota</taxon>
        <taxon>Viridiplantae</taxon>
        <taxon>Streptophyta</taxon>
        <taxon>Embryophyta</taxon>
        <taxon>Tracheophyta</taxon>
        <taxon>Spermatophyta</taxon>
        <taxon>Magnoliopsida</taxon>
        <taxon>eudicotyledons</taxon>
        <taxon>Gunneridae</taxon>
        <taxon>Pentapetalae</taxon>
        <taxon>rosids</taxon>
        <taxon>fabids</taxon>
        <taxon>Malpighiales</taxon>
        <taxon>Salicaceae</taxon>
        <taxon>Flacourtieae</taxon>
        <taxon>Dovyalis</taxon>
    </lineage>
</organism>
<gene>
    <name evidence="1" type="ORF">DCAF_LOCUS26011</name>
</gene>
<dbReference type="Proteomes" id="UP001314170">
    <property type="component" value="Unassembled WGS sequence"/>
</dbReference>
<proteinExistence type="predicted"/>